<accession>A0A0N4XKA8</accession>
<evidence type="ECO:0000313" key="1">
    <source>
        <dbReference type="EMBL" id="VDL66550.1"/>
    </source>
</evidence>
<reference evidence="1 2" key="2">
    <citation type="submission" date="2018-11" db="EMBL/GenBank/DDBJ databases">
        <authorList>
            <consortium name="Pathogen Informatics"/>
        </authorList>
    </citation>
    <scope>NUCLEOTIDE SEQUENCE [LARGE SCALE GENOMIC DNA]</scope>
</reference>
<dbReference type="EMBL" id="UYSL01003929">
    <property type="protein sequence ID" value="VDL66550.1"/>
    <property type="molecule type" value="Genomic_DNA"/>
</dbReference>
<evidence type="ECO:0000313" key="3">
    <source>
        <dbReference type="WBParaSite" id="NBR_0000296001-mRNA-1"/>
    </source>
</evidence>
<dbReference type="AlphaFoldDB" id="A0A0N4XKA8"/>
<name>A0A0N4XKA8_NIPBR</name>
<sequence length="92" mass="10489">MWQSNITEEISSETTLFNKSSVCCGLVFDHKYHLRFLVYNIGIVITEDYKLGANNSHFHDHTAQPINAAYYMPGVYNGGYIHEPYGHNAYIG</sequence>
<dbReference type="WBParaSite" id="NBR_0000296001-mRNA-1">
    <property type="protein sequence ID" value="NBR_0000296001-mRNA-1"/>
    <property type="gene ID" value="NBR_0000296001"/>
</dbReference>
<organism evidence="3">
    <name type="scientific">Nippostrongylus brasiliensis</name>
    <name type="common">Rat hookworm</name>
    <dbReference type="NCBI Taxonomy" id="27835"/>
    <lineage>
        <taxon>Eukaryota</taxon>
        <taxon>Metazoa</taxon>
        <taxon>Ecdysozoa</taxon>
        <taxon>Nematoda</taxon>
        <taxon>Chromadorea</taxon>
        <taxon>Rhabditida</taxon>
        <taxon>Rhabditina</taxon>
        <taxon>Rhabditomorpha</taxon>
        <taxon>Strongyloidea</taxon>
        <taxon>Heligmosomidae</taxon>
        <taxon>Nippostrongylus</taxon>
    </lineage>
</organism>
<protein>
    <submittedName>
        <fullName evidence="1 3">Uncharacterized protein</fullName>
    </submittedName>
</protein>
<keyword evidence="2" id="KW-1185">Reference proteome</keyword>
<reference evidence="3" key="1">
    <citation type="submission" date="2017-02" db="UniProtKB">
        <authorList>
            <consortium name="WormBaseParasite"/>
        </authorList>
    </citation>
    <scope>IDENTIFICATION</scope>
</reference>
<proteinExistence type="predicted"/>
<evidence type="ECO:0000313" key="2">
    <source>
        <dbReference type="Proteomes" id="UP000271162"/>
    </source>
</evidence>
<dbReference type="Proteomes" id="UP000271162">
    <property type="component" value="Unassembled WGS sequence"/>
</dbReference>
<gene>
    <name evidence="1" type="ORF">NBR_LOCUS2961</name>
</gene>